<sequence>MSSYYELIWKENELDSYSTDKLNFIFNTINHPFPVSYRQMYSNRLEWQKAVKHHNDLIQKVKDTINTRDDIHDVREAWLKQHDNAKTTTEDGYTIEQIANKLPHLANQLGAFMEIENIEIKYFDDDFKPRYDLNDFKDIFKENYKDSGFKQTGMTKDALLKLYPQINKQDLENVLEMADCEPETEDGVEAFYSSFSLLIIALRDKIQESIESKKDSRFFEL</sequence>
<dbReference type="HOGENOM" id="CLU_1276297_0_0_9"/>
<dbReference type="AlphaFoldDB" id="F0TFI1"/>
<proteinExistence type="predicted"/>
<dbReference type="RefSeq" id="WP_013642098.1">
    <property type="nucleotide sequence ID" value="NC_015214.1"/>
</dbReference>
<evidence type="ECO:0000313" key="1">
    <source>
        <dbReference type="EMBL" id="ADZ07475.1"/>
    </source>
</evidence>
<dbReference type="KEGG" id="lai:LAC30SC_06755"/>
<dbReference type="Proteomes" id="UP000007491">
    <property type="component" value="Chromosome"/>
</dbReference>
<accession>F0TFI1</accession>
<name>F0TFI1_LACAM</name>
<organism evidence="1 2">
    <name type="scientific">Lactobacillus amylovorus</name>
    <dbReference type="NCBI Taxonomy" id="1604"/>
    <lineage>
        <taxon>Bacteria</taxon>
        <taxon>Bacillati</taxon>
        <taxon>Bacillota</taxon>
        <taxon>Bacilli</taxon>
        <taxon>Lactobacillales</taxon>
        <taxon>Lactobacillaceae</taxon>
        <taxon>Lactobacillus</taxon>
    </lineage>
</organism>
<dbReference type="EMBL" id="CP002559">
    <property type="protein sequence ID" value="ADZ07475.1"/>
    <property type="molecule type" value="Genomic_DNA"/>
</dbReference>
<protein>
    <submittedName>
        <fullName evidence="1">Temperature-sensitive replication protein</fullName>
    </submittedName>
</protein>
<gene>
    <name evidence="1" type="ordered locus">LAC30SC_06755</name>
</gene>
<dbReference type="STRING" id="1604.LAC30SC_06755"/>
<evidence type="ECO:0000313" key="2">
    <source>
        <dbReference type="Proteomes" id="UP000007491"/>
    </source>
</evidence>
<reference key="2">
    <citation type="submission" date="2011-02" db="EMBL/GenBank/DDBJ databases">
        <authorList>
            <person name="Roh H."/>
            <person name="Ko H.-J."/>
            <person name="Kim S.-H."/>
            <person name="Choi I.-G."/>
            <person name="Oh S."/>
        </authorList>
    </citation>
    <scope>NUCLEOTIDE SEQUENCE</scope>
    <source>
        <strain>30SC</strain>
    </source>
</reference>
<reference evidence="1 2" key="1">
    <citation type="journal article" date="2011" name="J. Bacteriol.">
        <title>Complete genome sequencing of Lactobacillus acidophilus 30SC, isolated from swine intestine.</title>
        <authorList>
            <person name="Oh S."/>
            <person name="Roh H."/>
            <person name="Ko H.J."/>
            <person name="Kim S."/>
            <person name="Kim K.H."/>
            <person name="Lee S.E."/>
            <person name="Chang I.S."/>
            <person name="Kim S."/>
            <person name="Choi I.G."/>
        </authorList>
    </citation>
    <scope>NUCLEOTIDE SEQUENCE [LARGE SCALE GENOMIC DNA]</scope>
    <source>
        <strain evidence="1 2">30SC</strain>
    </source>
</reference>